<dbReference type="GO" id="GO:0080049">
    <property type="term" value="F:L-gulono-1,4-lactone dehydrogenase activity"/>
    <property type="evidence" value="ECO:0007669"/>
    <property type="project" value="TreeGrafter"/>
</dbReference>
<evidence type="ECO:0000313" key="3">
    <source>
        <dbReference type="EMBL" id="ARX87004.1"/>
    </source>
</evidence>
<dbReference type="InterPro" id="IPR010031">
    <property type="entry name" value="FAD_lactone_oxidase-like"/>
</dbReference>
<reference evidence="3 4" key="1">
    <citation type="submission" date="2017-05" db="EMBL/GenBank/DDBJ databases">
        <title>Streptomyces alboflavus Genome sequencing and assembly.</title>
        <authorList>
            <person name="Wang Y."/>
            <person name="Du B."/>
            <person name="Ding Y."/>
            <person name="Liu H."/>
            <person name="Hou Q."/>
            <person name="Liu K."/>
            <person name="Wang C."/>
            <person name="Yao L."/>
        </authorList>
    </citation>
    <scope>NUCLEOTIDE SEQUENCE [LARGE SCALE GENOMIC DNA]</scope>
    <source>
        <strain evidence="3 4">MDJK44</strain>
    </source>
</reference>
<name>A0A1Z1WKP6_9ACTN</name>
<dbReference type="KEGG" id="salf:SMD44_06485"/>
<protein>
    <submittedName>
        <fullName evidence="3">FAD-linked oxidoreductase</fullName>
    </submittedName>
</protein>
<feature type="domain" description="D-arabinono-1,4-lactone oxidase C-terminal" evidence="2">
    <location>
        <begin position="2"/>
        <end position="132"/>
    </location>
</feature>
<gene>
    <name evidence="3" type="ORF">SMD44_06485</name>
</gene>
<dbReference type="GO" id="GO:0003885">
    <property type="term" value="F:D-arabinono-1,4-lactone oxidase activity"/>
    <property type="evidence" value="ECO:0007669"/>
    <property type="project" value="InterPro"/>
</dbReference>
<keyword evidence="1" id="KW-0560">Oxidoreductase</keyword>
<dbReference type="AlphaFoldDB" id="A0A1Z1WKP6"/>
<dbReference type="GO" id="GO:0016020">
    <property type="term" value="C:membrane"/>
    <property type="evidence" value="ECO:0007669"/>
    <property type="project" value="InterPro"/>
</dbReference>
<dbReference type="PANTHER" id="PTHR43762:SF1">
    <property type="entry name" value="D-ARABINONO-1,4-LACTONE OXIDASE"/>
    <property type="match status" value="1"/>
</dbReference>
<dbReference type="Gene3D" id="1.10.45.10">
    <property type="entry name" value="Vanillyl-alcohol Oxidase, Chain A, domain 4"/>
    <property type="match status" value="1"/>
</dbReference>
<dbReference type="Proteomes" id="UP000195880">
    <property type="component" value="Chromosome"/>
</dbReference>
<accession>A0A1Z1WKP6</accession>
<dbReference type="Gene3D" id="3.30.70.2520">
    <property type="match status" value="1"/>
</dbReference>
<dbReference type="InterPro" id="IPR016171">
    <property type="entry name" value="Vanillyl_alc_oxidase_C-sub2"/>
</dbReference>
<evidence type="ECO:0000313" key="4">
    <source>
        <dbReference type="Proteomes" id="UP000195880"/>
    </source>
</evidence>
<dbReference type="PANTHER" id="PTHR43762">
    <property type="entry name" value="L-GULONOLACTONE OXIDASE"/>
    <property type="match status" value="1"/>
</dbReference>
<dbReference type="Pfam" id="PF04030">
    <property type="entry name" value="ALO"/>
    <property type="match status" value="1"/>
</dbReference>
<keyword evidence="4" id="KW-1185">Reference proteome</keyword>
<proteinExistence type="predicted"/>
<dbReference type="InterPro" id="IPR007173">
    <property type="entry name" value="ALO_C"/>
</dbReference>
<organism evidence="3 4">
    <name type="scientific">Streptomyces alboflavus</name>
    <dbReference type="NCBI Taxonomy" id="67267"/>
    <lineage>
        <taxon>Bacteria</taxon>
        <taxon>Bacillati</taxon>
        <taxon>Actinomycetota</taxon>
        <taxon>Actinomycetes</taxon>
        <taxon>Kitasatosporales</taxon>
        <taxon>Streptomycetaceae</taxon>
        <taxon>Streptomyces</taxon>
    </lineage>
</organism>
<sequence length="135" mass="15474">MRFVEMEYAVPRAALVEALRELKSMIERSPLRVSFPVEVRTAPADDITLSTASGRDSAYIAVHLYKGTPMRRYFSAAEEIFTAHEGRPHWGKLHTRDAAYLAKAYPRFGEFTALRDRLDPDRLFANPYLRRVLGD</sequence>
<evidence type="ECO:0000256" key="1">
    <source>
        <dbReference type="ARBA" id="ARBA00023002"/>
    </source>
</evidence>
<dbReference type="EMBL" id="CP021748">
    <property type="protein sequence ID" value="ARX87004.1"/>
    <property type="molecule type" value="Genomic_DNA"/>
</dbReference>
<evidence type="ECO:0000259" key="2">
    <source>
        <dbReference type="Pfam" id="PF04030"/>
    </source>
</evidence>